<gene>
    <name evidence="2" type="ORF">C9I57_12485</name>
</gene>
<protein>
    <submittedName>
        <fullName evidence="2">Uncharacterized protein</fullName>
    </submittedName>
</protein>
<sequence>MPSDEAEHRALVLQAKASRALVGTAATPGYGEVSLVTTPTVWRATSEQKDRRRAVRRARGGSHAKNASGDNEARWQWQPTNRTV</sequence>
<feature type="compositionally biased region" description="Basic residues" evidence="1">
    <location>
        <begin position="51"/>
        <end position="62"/>
    </location>
</feature>
<dbReference type="AlphaFoldDB" id="A0A2T3XVW4"/>
<evidence type="ECO:0000256" key="1">
    <source>
        <dbReference type="SAM" id="MobiDB-lite"/>
    </source>
</evidence>
<name>A0A2T3XVW4_9BURK</name>
<feature type="region of interest" description="Disordered" evidence="1">
    <location>
        <begin position="44"/>
        <end position="84"/>
    </location>
</feature>
<evidence type="ECO:0000313" key="3">
    <source>
        <dbReference type="Proteomes" id="UP000240638"/>
    </source>
</evidence>
<reference evidence="2 3" key="1">
    <citation type="submission" date="2018-03" db="EMBL/GenBank/DDBJ databases">
        <title>Whole genome analyses suggest that Burkholderia sensu lato contains two further novel genera in the rhizoxinica-symbiotica group Mycetohabitans gen. nov., and Trinickia gen. nov.: implications for the evolution of diazotrophy and nodulation in the Burkholderiaceae.</title>
        <authorList>
            <person name="Estrada De Los Santos P."/>
            <person name="Palmer M."/>
            <person name="Chavez-Ramirez B."/>
            <person name="Steenkamp E.T."/>
            <person name="Hirsch A.M."/>
            <person name="Manyaka P."/>
            <person name="Maluk M."/>
            <person name="Lafos M."/>
            <person name="Crook M."/>
            <person name="Gross E."/>
            <person name="Simon M.F."/>
            <person name="Bueno Dos Reis Junior F."/>
            <person name="Poole P.S."/>
            <person name="Venter S.N."/>
            <person name="James E.K."/>
        </authorList>
    </citation>
    <scope>NUCLEOTIDE SEQUENCE [LARGE SCALE GENOMIC DNA]</scope>
    <source>
        <strain evidence="2 3">JPY-366</strain>
    </source>
</reference>
<evidence type="ECO:0000313" key="2">
    <source>
        <dbReference type="EMBL" id="PTB20637.1"/>
    </source>
</evidence>
<dbReference type="Proteomes" id="UP000240638">
    <property type="component" value="Unassembled WGS sequence"/>
</dbReference>
<accession>A0A2T3XVW4</accession>
<dbReference type="EMBL" id="PYUC01000005">
    <property type="protein sequence ID" value="PTB20637.1"/>
    <property type="molecule type" value="Genomic_DNA"/>
</dbReference>
<proteinExistence type="predicted"/>
<organism evidence="2 3">
    <name type="scientific">Trinickia symbiotica</name>
    <dbReference type="NCBI Taxonomy" id="863227"/>
    <lineage>
        <taxon>Bacteria</taxon>
        <taxon>Pseudomonadati</taxon>
        <taxon>Pseudomonadota</taxon>
        <taxon>Betaproteobacteria</taxon>
        <taxon>Burkholderiales</taxon>
        <taxon>Burkholderiaceae</taxon>
        <taxon>Trinickia</taxon>
    </lineage>
</organism>
<comment type="caution">
    <text evidence="2">The sequence shown here is derived from an EMBL/GenBank/DDBJ whole genome shotgun (WGS) entry which is preliminary data.</text>
</comment>